<sequence length="49" mass="5270">MLRRRLLFLRNTGGGGPGRARPLRVPEGYFSICDTSRAAPVEAEVAIAA</sequence>
<organism evidence="1 2">
    <name type="scientific">Nocardiopsis algeriensis</name>
    <dbReference type="NCBI Taxonomy" id="1478215"/>
    <lineage>
        <taxon>Bacteria</taxon>
        <taxon>Bacillati</taxon>
        <taxon>Actinomycetota</taxon>
        <taxon>Actinomycetes</taxon>
        <taxon>Streptosporangiales</taxon>
        <taxon>Nocardiopsidaceae</taxon>
        <taxon>Nocardiopsis</taxon>
    </lineage>
</organism>
<protein>
    <submittedName>
        <fullName evidence="1">Uncharacterized protein</fullName>
    </submittedName>
</protein>
<accession>A0A841IRX2</accession>
<dbReference type="EMBL" id="JACHJO010000003">
    <property type="protein sequence ID" value="MBB6119031.1"/>
    <property type="molecule type" value="Genomic_DNA"/>
</dbReference>
<evidence type="ECO:0000313" key="2">
    <source>
        <dbReference type="Proteomes" id="UP000536604"/>
    </source>
</evidence>
<dbReference type="Proteomes" id="UP000536604">
    <property type="component" value="Unassembled WGS sequence"/>
</dbReference>
<comment type="caution">
    <text evidence="1">The sequence shown here is derived from an EMBL/GenBank/DDBJ whole genome shotgun (WGS) entry which is preliminary data.</text>
</comment>
<proteinExistence type="predicted"/>
<gene>
    <name evidence="1" type="ORF">FHS13_000966</name>
</gene>
<reference evidence="1 2" key="1">
    <citation type="submission" date="2020-08" db="EMBL/GenBank/DDBJ databases">
        <title>Genomic Encyclopedia of Type Strains, Phase III (KMG-III): the genomes of soil and plant-associated and newly described type strains.</title>
        <authorList>
            <person name="Whitman W."/>
        </authorList>
    </citation>
    <scope>NUCLEOTIDE SEQUENCE [LARGE SCALE GENOMIC DNA]</scope>
    <source>
        <strain evidence="1 2">CECT 8712</strain>
    </source>
</reference>
<name>A0A841IRX2_9ACTN</name>
<dbReference type="AlphaFoldDB" id="A0A841IRX2"/>
<keyword evidence="2" id="KW-1185">Reference proteome</keyword>
<evidence type="ECO:0000313" key="1">
    <source>
        <dbReference type="EMBL" id="MBB6119031.1"/>
    </source>
</evidence>